<feature type="transmembrane region" description="Helical" evidence="6">
    <location>
        <begin position="192"/>
        <end position="220"/>
    </location>
</feature>
<dbReference type="Proteomes" id="UP001295423">
    <property type="component" value="Unassembled WGS sequence"/>
</dbReference>
<protein>
    <recommendedName>
        <fullName evidence="7">G-protein coupled receptors family 1 profile domain-containing protein</fullName>
    </recommendedName>
</protein>
<comment type="subcellular location">
    <subcellularLocation>
        <location evidence="1">Membrane</location>
        <topology evidence="1">Multi-pass membrane protein</topology>
    </subcellularLocation>
</comment>
<evidence type="ECO:0000256" key="3">
    <source>
        <dbReference type="ARBA" id="ARBA00022989"/>
    </source>
</evidence>
<sequence>MSVDPQLSDTQQIVLSILPIPSAIISILGSSAIIYLAKERRKIQNWTPYTRLLVAMSFCDIVFSLNVGFSTFLRPRETSYRIWAFGNDATCSYIGFINQASSAGAICYNGMLSFYFLLTARYGMKNSKISRWIEPLMHLVALGFAIGTALVGAVVDIYGEKAGAMSCWMSRDSKEGTSGATETAENDMGYDIIGTVFFAMPVLAVFVCLIINNVVIYLFVRRHVRKHPSQEIEDSISSDVDVSFVESFDRFTLSTGSSEGSSRVPSCTKKTSRRESKNKDNRSKRKIASQSQRLQLVCSQAFLFVMAFVVCNAWNTLMGVLPGSDLKDIELMVKYYPLAVLQAALLPLQGLFNVIIFLRPKYLNLRLRFPREGRFWTVRRIFLGDELRPTVCDGYKLDAQSGANRRNEPRSEADAPVGDTGTSRMAQLRLPRNIISSLTASEGDFEDVADGLGEDERWRDANLQVSQRASSDLASGLNRLTTLEAISELSETVFDLTPYQANGSHLSVISAGLLVPTEPSESRWKGAETMSEPVTSPKPLSGVEGSADDLGDSEIRATCMTDSRSEGRMEHKLDSLDVPMKVPLRRTSGDVARRPRRTDDSRMKGPRRKPNAPDLPMQVPRRTSDSLKVSDTPISVPKRTSDSSIDSPPSSTDALSSKKLPFLHVRSRGKKVSDVPLSLPQRFASLPPSEVEEEC</sequence>
<evidence type="ECO:0000259" key="7">
    <source>
        <dbReference type="PROSITE" id="PS50262"/>
    </source>
</evidence>
<dbReference type="GO" id="GO:0007189">
    <property type="term" value="P:adenylate cyclase-activating G protein-coupled receptor signaling pathway"/>
    <property type="evidence" value="ECO:0007669"/>
    <property type="project" value="TreeGrafter"/>
</dbReference>
<dbReference type="GO" id="GO:0004930">
    <property type="term" value="F:G protein-coupled receptor activity"/>
    <property type="evidence" value="ECO:0007669"/>
    <property type="project" value="TreeGrafter"/>
</dbReference>
<feature type="compositionally biased region" description="Low complexity" evidence="5">
    <location>
        <begin position="642"/>
        <end position="653"/>
    </location>
</feature>
<dbReference type="GO" id="GO:0005886">
    <property type="term" value="C:plasma membrane"/>
    <property type="evidence" value="ECO:0007669"/>
    <property type="project" value="TreeGrafter"/>
</dbReference>
<dbReference type="PANTHER" id="PTHR23112:SF0">
    <property type="entry name" value="TRANSMEMBRANE PROTEIN 116"/>
    <property type="match status" value="1"/>
</dbReference>
<feature type="compositionally biased region" description="Basic and acidic residues" evidence="5">
    <location>
        <begin position="563"/>
        <end position="575"/>
    </location>
</feature>
<evidence type="ECO:0000313" key="9">
    <source>
        <dbReference type="Proteomes" id="UP001295423"/>
    </source>
</evidence>
<dbReference type="PROSITE" id="PS50262">
    <property type="entry name" value="G_PROTEIN_RECEP_F1_2"/>
    <property type="match status" value="1"/>
</dbReference>
<accession>A0AAD2CP71</accession>
<evidence type="ECO:0000256" key="2">
    <source>
        <dbReference type="ARBA" id="ARBA00022692"/>
    </source>
</evidence>
<feature type="transmembrane region" description="Helical" evidence="6">
    <location>
        <begin position="139"/>
        <end position="159"/>
    </location>
</feature>
<feature type="compositionally biased region" description="Polar residues" evidence="5">
    <location>
        <begin position="253"/>
        <end position="269"/>
    </location>
</feature>
<feature type="transmembrane region" description="Helical" evidence="6">
    <location>
        <begin position="294"/>
        <end position="315"/>
    </location>
</feature>
<feature type="domain" description="G-protein coupled receptors family 1 profile" evidence="7">
    <location>
        <begin position="29"/>
        <end position="357"/>
    </location>
</feature>
<gene>
    <name evidence="8" type="ORF">CYCCA115_LOCUS7324</name>
</gene>
<keyword evidence="2 6" id="KW-0812">Transmembrane</keyword>
<reference evidence="8" key="1">
    <citation type="submission" date="2023-08" db="EMBL/GenBank/DDBJ databases">
        <authorList>
            <person name="Audoor S."/>
            <person name="Bilcke G."/>
        </authorList>
    </citation>
    <scope>NUCLEOTIDE SEQUENCE</scope>
</reference>
<name>A0AAD2CP71_9STRA</name>
<evidence type="ECO:0000256" key="5">
    <source>
        <dbReference type="SAM" id="MobiDB-lite"/>
    </source>
</evidence>
<proteinExistence type="predicted"/>
<feature type="transmembrane region" description="Helical" evidence="6">
    <location>
        <begin position="12"/>
        <end position="37"/>
    </location>
</feature>
<dbReference type="EMBL" id="CAKOGP040001001">
    <property type="protein sequence ID" value="CAJ1941043.1"/>
    <property type="molecule type" value="Genomic_DNA"/>
</dbReference>
<evidence type="ECO:0000256" key="1">
    <source>
        <dbReference type="ARBA" id="ARBA00004141"/>
    </source>
</evidence>
<feature type="transmembrane region" description="Helical" evidence="6">
    <location>
        <begin position="93"/>
        <end position="118"/>
    </location>
</feature>
<evidence type="ECO:0000256" key="4">
    <source>
        <dbReference type="ARBA" id="ARBA00023136"/>
    </source>
</evidence>
<dbReference type="InterPro" id="IPR017452">
    <property type="entry name" value="GPCR_Rhodpsn_7TM"/>
</dbReference>
<evidence type="ECO:0000313" key="8">
    <source>
        <dbReference type="EMBL" id="CAJ1941043.1"/>
    </source>
</evidence>
<feature type="region of interest" description="Disordered" evidence="5">
    <location>
        <begin position="253"/>
        <end position="286"/>
    </location>
</feature>
<dbReference type="AlphaFoldDB" id="A0AAD2CP71"/>
<dbReference type="SUPFAM" id="SSF81321">
    <property type="entry name" value="Family A G protein-coupled receptor-like"/>
    <property type="match status" value="1"/>
</dbReference>
<feature type="transmembrane region" description="Helical" evidence="6">
    <location>
        <begin position="335"/>
        <end position="358"/>
    </location>
</feature>
<organism evidence="8 9">
    <name type="scientific">Cylindrotheca closterium</name>
    <dbReference type="NCBI Taxonomy" id="2856"/>
    <lineage>
        <taxon>Eukaryota</taxon>
        <taxon>Sar</taxon>
        <taxon>Stramenopiles</taxon>
        <taxon>Ochrophyta</taxon>
        <taxon>Bacillariophyta</taxon>
        <taxon>Bacillariophyceae</taxon>
        <taxon>Bacillariophycidae</taxon>
        <taxon>Bacillariales</taxon>
        <taxon>Bacillariaceae</taxon>
        <taxon>Cylindrotheca</taxon>
    </lineage>
</organism>
<keyword evidence="3 6" id="KW-1133">Transmembrane helix</keyword>
<keyword evidence="4 6" id="KW-0472">Membrane</keyword>
<comment type="caution">
    <text evidence="8">The sequence shown here is derived from an EMBL/GenBank/DDBJ whole genome shotgun (WGS) entry which is preliminary data.</text>
</comment>
<keyword evidence="9" id="KW-1185">Reference proteome</keyword>
<evidence type="ECO:0000256" key="6">
    <source>
        <dbReference type="SAM" id="Phobius"/>
    </source>
</evidence>
<feature type="region of interest" description="Disordered" evidence="5">
    <location>
        <begin position="399"/>
        <end position="422"/>
    </location>
</feature>
<feature type="compositionally biased region" description="Basic and acidic residues" evidence="5">
    <location>
        <begin position="587"/>
        <end position="603"/>
    </location>
</feature>
<feature type="region of interest" description="Disordered" evidence="5">
    <location>
        <begin position="523"/>
        <end position="695"/>
    </location>
</feature>
<dbReference type="Gene3D" id="1.20.1070.10">
    <property type="entry name" value="Rhodopsin 7-helix transmembrane proteins"/>
    <property type="match status" value="1"/>
</dbReference>
<dbReference type="PANTHER" id="PTHR23112">
    <property type="entry name" value="G PROTEIN-COUPLED RECEPTOR 157-RELATED"/>
    <property type="match status" value="1"/>
</dbReference>
<feature type="transmembrane region" description="Helical" evidence="6">
    <location>
        <begin position="49"/>
        <end position="73"/>
    </location>
</feature>